<dbReference type="EMBL" id="VPFD01000018">
    <property type="protein sequence ID" value="TXF98431.1"/>
    <property type="molecule type" value="Genomic_DNA"/>
</dbReference>
<comment type="caution">
    <text evidence="3">The sequence shown here is derived from an EMBL/GenBank/DDBJ whole genome shotgun (WGS) entry which is preliminary data.</text>
</comment>
<evidence type="ECO:0000259" key="2">
    <source>
        <dbReference type="PROSITE" id="PS50943"/>
    </source>
</evidence>
<dbReference type="AlphaFoldDB" id="A0A5C7FUH6"/>
<dbReference type="SMART" id="SM00530">
    <property type="entry name" value="HTH_XRE"/>
    <property type="match status" value="1"/>
</dbReference>
<dbReference type="Pfam" id="PF01381">
    <property type="entry name" value="HTH_3"/>
    <property type="match status" value="1"/>
</dbReference>
<dbReference type="InterPro" id="IPR010982">
    <property type="entry name" value="Lambda_DNA-bd_dom_sf"/>
</dbReference>
<accession>A0A5C7FUH6</accession>
<dbReference type="GO" id="GO:0003700">
    <property type="term" value="F:DNA-binding transcription factor activity"/>
    <property type="evidence" value="ECO:0007669"/>
    <property type="project" value="TreeGrafter"/>
</dbReference>
<keyword evidence="4" id="KW-1185">Reference proteome</keyword>
<dbReference type="InterPro" id="IPR050807">
    <property type="entry name" value="TransReg_Diox_bact_type"/>
</dbReference>
<proteinExistence type="predicted"/>
<dbReference type="GO" id="GO:0005829">
    <property type="term" value="C:cytosol"/>
    <property type="evidence" value="ECO:0007669"/>
    <property type="project" value="TreeGrafter"/>
</dbReference>
<dbReference type="PANTHER" id="PTHR46797:SF1">
    <property type="entry name" value="METHYLPHOSPHONATE SYNTHASE"/>
    <property type="match status" value="1"/>
</dbReference>
<dbReference type="GO" id="GO:0003677">
    <property type="term" value="F:DNA binding"/>
    <property type="evidence" value="ECO:0007669"/>
    <property type="project" value="UniProtKB-KW"/>
</dbReference>
<dbReference type="CDD" id="cd00093">
    <property type="entry name" value="HTH_XRE"/>
    <property type="match status" value="1"/>
</dbReference>
<dbReference type="PANTHER" id="PTHR46797">
    <property type="entry name" value="HTH-TYPE TRANSCRIPTIONAL REGULATOR"/>
    <property type="match status" value="1"/>
</dbReference>
<dbReference type="Gene3D" id="1.10.260.40">
    <property type="entry name" value="lambda repressor-like DNA-binding domains"/>
    <property type="match status" value="1"/>
</dbReference>
<name>A0A5C7FUH6_9BURK</name>
<evidence type="ECO:0000313" key="4">
    <source>
        <dbReference type="Proteomes" id="UP000321413"/>
    </source>
</evidence>
<dbReference type="PROSITE" id="PS50943">
    <property type="entry name" value="HTH_CROC1"/>
    <property type="match status" value="1"/>
</dbReference>
<protein>
    <submittedName>
        <fullName evidence="3">Helix-turn-helix transcriptional regulator</fullName>
    </submittedName>
</protein>
<evidence type="ECO:0000313" key="3">
    <source>
        <dbReference type="EMBL" id="TXF98431.1"/>
    </source>
</evidence>
<dbReference type="SUPFAM" id="SSF47413">
    <property type="entry name" value="lambda repressor-like DNA-binding domains"/>
    <property type="match status" value="1"/>
</dbReference>
<sequence length="76" mass="8171">MDPGLAFGKVLRVVRTEAGLTQEQLALAAGVDRSFVSMVERGVNQPTIRMIFRFAAALGVAPSRLVELTEAKVLLS</sequence>
<reference evidence="3 4" key="1">
    <citation type="submission" date="2019-08" db="EMBL/GenBank/DDBJ databases">
        <title>Massilia golmudensis sp. nov., isolated from sand in the Qinghai-Tibetan Plateau.</title>
        <authorList>
            <person name="Zhang B."/>
        </authorList>
    </citation>
    <scope>NUCLEOTIDE SEQUENCE [LARGE SCALE GENOMIC DNA]</scope>
    <source>
        <strain evidence="3 4">GEM5</strain>
    </source>
</reference>
<feature type="domain" description="HTH cro/C1-type" evidence="2">
    <location>
        <begin position="11"/>
        <end position="65"/>
    </location>
</feature>
<dbReference type="InterPro" id="IPR001387">
    <property type="entry name" value="Cro/C1-type_HTH"/>
</dbReference>
<gene>
    <name evidence="3" type="ORF">FVD38_16925</name>
</gene>
<dbReference type="Proteomes" id="UP000321413">
    <property type="component" value="Unassembled WGS sequence"/>
</dbReference>
<evidence type="ECO:0000256" key="1">
    <source>
        <dbReference type="ARBA" id="ARBA00023125"/>
    </source>
</evidence>
<organism evidence="3 4">
    <name type="scientific">Massilia arenae</name>
    <dbReference type="NCBI Taxonomy" id="2603288"/>
    <lineage>
        <taxon>Bacteria</taxon>
        <taxon>Pseudomonadati</taxon>
        <taxon>Pseudomonadota</taxon>
        <taxon>Betaproteobacteria</taxon>
        <taxon>Burkholderiales</taxon>
        <taxon>Oxalobacteraceae</taxon>
        <taxon>Telluria group</taxon>
        <taxon>Massilia</taxon>
    </lineage>
</organism>
<keyword evidence="1" id="KW-0238">DNA-binding</keyword>